<keyword evidence="2 7" id="KW-0808">Transferase</keyword>
<dbReference type="EMBL" id="QGDJ01000001">
    <property type="protein sequence ID" value="PWJ21704.1"/>
    <property type="molecule type" value="Genomic_DNA"/>
</dbReference>
<keyword evidence="3" id="KW-0949">S-adenosyl-L-methionine</keyword>
<evidence type="ECO:0000313" key="7">
    <source>
        <dbReference type="EMBL" id="SSA37982.1"/>
    </source>
</evidence>
<dbReference type="PANTHER" id="PTHR43464:SF19">
    <property type="entry name" value="UBIQUINONE BIOSYNTHESIS O-METHYLTRANSFERASE, MITOCHONDRIAL"/>
    <property type="match status" value="1"/>
</dbReference>
<sequence>MVTDAHRDLSAAGPYDATRSRVQEYFDTRAAAAWRDLTGEARVSRIRETVRAGRTEMRDLILSRLPADLTGMRVLDAGCGTGAKAEALALRGAEVVAVDVAAAMLTVAQDRLDPAARPRVRFLMGDMFDRDLGRFDAVVAQDSMIYYRAAELTARLDELRGRAGLIVTSLAPRTPLLQTMFWAGKAFPRRDRSPAMVPHDMKKLAARLDGTLLAQVSSGFYISTALELRA</sequence>
<dbReference type="GO" id="GO:0032259">
    <property type="term" value="P:methylation"/>
    <property type="evidence" value="ECO:0007669"/>
    <property type="project" value="UniProtKB-KW"/>
</dbReference>
<dbReference type="InterPro" id="IPR029063">
    <property type="entry name" value="SAM-dependent_MTases_sf"/>
</dbReference>
<dbReference type="Pfam" id="PF07109">
    <property type="entry name" value="Mg-por_mtran_C"/>
    <property type="match status" value="1"/>
</dbReference>
<evidence type="ECO:0000256" key="2">
    <source>
        <dbReference type="ARBA" id="ARBA00022679"/>
    </source>
</evidence>
<dbReference type="SUPFAM" id="SSF53335">
    <property type="entry name" value="S-adenosyl-L-methionine-dependent methyltransferases"/>
    <property type="match status" value="1"/>
</dbReference>
<feature type="domain" description="Magnesium-protoporphyrin IX methyltransferase C-terminal" evidence="5">
    <location>
        <begin position="142"/>
        <end position="229"/>
    </location>
</feature>
<evidence type="ECO:0000256" key="3">
    <source>
        <dbReference type="ARBA" id="ARBA00022691"/>
    </source>
</evidence>
<evidence type="ECO:0000313" key="8">
    <source>
        <dbReference type="Proteomes" id="UP000245839"/>
    </source>
</evidence>
<evidence type="ECO:0000256" key="4">
    <source>
        <dbReference type="NCBIfam" id="TIGR02021"/>
    </source>
</evidence>
<dbReference type="AlphaFoldDB" id="A0A2Y9BVV2"/>
<reference evidence="6 8" key="2">
    <citation type="submission" date="2018-03" db="EMBL/GenBank/DDBJ databases">
        <title>Genomic Encyclopedia of Archaeal and Bacterial Type Strains, Phase II (KMG-II): from individual species to whole genera.</title>
        <authorList>
            <person name="Goeker M."/>
        </authorList>
    </citation>
    <scope>NUCLEOTIDE SEQUENCE [LARGE SCALE GENOMIC DNA]</scope>
    <source>
        <strain evidence="6 8">DSM 25227</strain>
    </source>
</reference>
<evidence type="ECO:0000313" key="9">
    <source>
        <dbReference type="Proteomes" id="UP000251571"/>
    </source>
</evidence>
<keyword evidence="8" id="KW-1185">Reference proteome</keyword>
<gene>
    <name evidence="6" type="ORF">BCF38_101112</name>
    <name evidence="7" type="ORF">SAMN05421539_101112</name>
</gene>
<dbReference type="EMBL" id="UETC01000001">
    <property type="protein sequence ID" value="SSA37982.1"/>
    <property type="molecule type" value="Genomic_DNA"/>
</dbReference>
<evidence type="ECO:0000256" key="1">
    <source>
        <dbReference type="ARBA" id="ARBA00022603"/>
    </source>
</evidence>
<dbReference type="Gene3D" id="3.40.50.150">
    <property type="entry name" value="Vaccinia Virus protein VP39"/>
    <property type="match status" value="1"/>
</dbReference>
<dbReference type="RefSeq" id="WP_109562350.1">
    <property type="nucleotide sequence ID" value="NZ_QGDJ01000001.1"/>
</dbReference>
<dbReference type="EC" id="2.1.1.11" evidence="4"/>
<dbReference type="GO" id="GO:0015995">
    <property type="term" value="P:chlorophyll biosynthetic process"/>
    <property type="evidence" value="ECO:0007669"/>
    <property type="project" value="UniProtKB-UniRule"/>
</dbReference>
<accession>A0A2Y9BVV2</accession>
<dbReference type="InterPro" id="IPR010940">
    <property type="entry name" value="Mg_prot_MeTrfase_C"/>
</dbReference>
<evidence type="ECO:0000313" key="6">
    <source>
        <dbReference type="EMBL" id="PWJ21704.1"/>
    </source>
</evidence>
<dbReference type="OrthoDB" id="9765084at2"/>
<protein>
    <recommendedName>
        <fullName evidence="4">Magnesium protoporphyrin IX methyltransferase</fullName>
        <ecNumber evidence="4">2.1.1.11</ecNumber>
    </recommendedName>
</protein>
<dbReference type="InterPro" id="IPR010251">
    <property type="entry name" value="Mg_prot_MeTrfase"/>
</dbReference>
<dbReference type="Pfam" id="PF13489">
    <property type="entry name" value="Methyltransf_23"/>
    <property type="match status" value="1"/>
</dbReference>
<proteinExistence type="predicted"/>
<reference evidence="7 9" key="1">
    <citation type="submission" date="2016-10" db="EMBL/GenBank/DDBJ databases">
        <authorList>
            <person name="Cai Z."/>
        </authorList>
    </citation>
    <scope>NUCLEOTIDE SEQUENCE [LARGE SCALE GENOMIC DNA]</scope>
    <source>
        <strain evidence="7 9">DSM 25227</strain>
    </source>
</reference>
<organism evidence="7 9">
    <name type="scientific">Jannaschia seohaensis</name>
    <dbReference type="NCBI Taxonomy" id="475081"/>
    <lineage>
        <taxon>Bacteria</taxon>
        <taxon>Pseudomonadati</taxon>
        <taxon>Pseudomonadota</taxon>
        <taxon>Alphaproteobacteria</taxon>
        <taxon>Rhodobacterales</taxon>
        <taxon>Roseobacteraceae</taxon>
        <taxon>Jannaschia</taxon>
    </lineage>
</organism>
<dbReference type="Proteomes" id="UP000251571">
    <property type="component" value="Unassembled WGS sequence"/>
</dbReference>
<keyword evidence="1 7" id="KW-0489">Methyltransferase</keyword>
<dbReference type="GO" id="GO:0046406">
    <property type="term" value="F:magnesium protoporphyrin IX methyltransferase activity"/>
    <property type="evidence" value="ECO:0007669"/>
    <property type="project" value="UniProtKB-UniRule"/>
</dbReference>
<dbReference type="CDD" id="cd02440">
    <property type="entry name" value="AdoMet_MTases"/>
    <property type="match status" value="1"/>
</dbReference>
<evidence type="ECO:0000259" key="5">
    <source>
        <dbReference type="Pfam" id="PF07109"/>
    </source>
</evidence>
<name>A0A2Y9BVV2_9RHOB</name>
<dbReference type="Proteomes" id="UP000245839">
    <property type="component" value="Unassembled WGS sequence"/>
</dbReference>
<dbReference type="PANTHER" id="PTHR43464">
    <property type="entry name" value="METHYLTRANSFERASE"/>
    <property type="match status" value="1"/>
</dbReference>
<dbReference type="NCBIfam" id="TIGR02021">
    <property type="entry name" value="BchM-ChlM"/>
    <property type="match status" value="1"/>
</dbReference>